<dbReference type="Gene3D" id="1.10.287.2610">
    <property type="match status" value="1"/>
</dbReference>
<dbReference type="PANTHER" id="PTHR18881">
    <property type="entry name" value="POLYAMINE-MODULATED FACTOR 1-BINDING PROTEIN 1-RELATED"/>
    <property type="match status" value="1"/>
</dbReference>
<comment type="caution">
    <text evidence="3">The sequence shown here is derived from an EMBL/GenBank/DDBJ whole genome shotgun (WGS) entry which is preliminary data.</text>
</comment>
<feature type="compositionally biased region" description="Polar residues" evidence="2">
    <location>
        <begin position="819"/>
        <end position="836"/>
    </location>
</feature>
<evidence type="ECO:0000256" key="1">
    <source>
        <dbReference type="SAM" id="Coils"/>
    </source>
</evidence>
<feature type="compositionally biased region" description="Polar residues" evidence="2">
    <location>
        <begin position="1679"/>
        <end position="1696"/>
    </location>
</feature>
<feature type="compositionally biased region" description="Polar residues" evidence="2">
    <location>
        <begin position="1784"/>
        <end position="1801"/>
    </location>
</feature>
<feature type="region of interest" description="Disordered" evidence="2">
    <location>
        <begin position="104"/>
        <end position="156"/>
    </location>
</feature>
<dbReference type="PANTHER" id="PTHR18881:SF2">
    <property type="entry name" value="POLYAMINE-MODULATED FACTOR 1-BINDING PROTEIN 1"/>
    <property type="match status" value="1"/>
</dbReference>
<evidence type="ECO:0000313" key="3">
    <source>
        <dbReference type="EMBL" id="PAV21752.1"/>
    </source>
</evidence>
<dbReference type="Proteomes" id="UP000217199">
    <property type="component" value="Unassembled WGS sequence"/>
</dbReference>
<dbReference type="EMBL" id="NBII01000002">
    <property type="protein sequence ID" value="PAV21752.1"/>
    <property type="molecule type" value="Genomic_DNA"/>
</dbReference>
<feature type="region of interest" description="Disordered" evidence="2">
    <location>
        <begin position="605"/>
        <end position="671"/>
    </location>
</feature>
<feature type="region of interest" description="Disordered" evidence="2">
    <location>
        <begin position="1667"/>
        <end position="1696"/>
    </location>
</feature>
<protein>
    <submittedName>
        <fullName evidence="3">Uncharacterized protein</fullName>
    </submittedName>
</protein>
<keyword evidence="1" id="KW-0175">Coiled coil</keyword>
<evidence type="ECO:0000256" key="2">
    <source>
        <dbReference type="SAM" id="MobiDB-lite"/>
    </source>
</evidence>
<feature type="coiled-coil region" evidence="1">
    <location>
        <begin position="1455"/>
        <end position="1517"/>
    </location>
</feature>
<dbReference type="OrthoDB" id="3357224at2759"/>
<feature type="region of interest" description="Disordered" evidence="2">
    <location>
        <begin position="966"/>
        <end position="1017"/>
    </location>
</feature>
<feature type="region of interest" description="Disordered" evidence="2">
    <location>
        <begin position="302"/>
        <end position="335"/>
    </location>
</feature>
<accession>A0A286UQA3</accession>
<feature type="compositionally biased region" description="Polar residues" evidence="2">
    <location>
        <begin position="1867"/>
        <end position="1876"/>
    </location>
</feature>
<dbReference type="STRING" id="2282107.A0A286UQA3"/>
<sequence>MAAQHRQQPSRLFIPPMMNTQLANSLESRSMFSPALQTSHQPNFPPLPSALPFNQVYSLQTPVQTFFPPNAPPRQMHQGHRAGGSIAQIPNLGMHPPVPMTPFGSSFPPQLLHGGPSMPSAQPFVPKSRRTPSMLGGPPKAALGGPNRKVSPLPPNPAAIALQEKLKSKKIPVKIPRESEREVEDEDAPKKSLWSRQPIPSSELPEDEELPPPSISTMDVYPEESYRKLLPASVDVFLPGKGAWDEMKQREIDEKLEKLGIEKRSEYNVPDIYGPRGRAASISSPADPTLLLYKLNRLQQQQSAANSLTSSPHPVQSSASPLQPNHGHSMSLAYSPGLQPHQAAINSQLNLEARVSSPISIFAPQGRAPVQFNQAPSRTESRPDFSRGFGIDIPEEEEEEELAPAIGDMTAIEPPRETEINEVVPEALSANNVENPDLREGDIPNQAAHGRHASRVSVALSVASLTKNVDETMVDPAREVDIEMPSRTANDHSIEPEVDEVLNEWTGSESGDQLSDDEESIGEWSNPSDEERARQERIHRRYMRRVHKDSVIQEAPRRIPEFPRPPENRFAPLESDGEDIVSNPSDEGRLVMSAPIHQYPVPLMDVTNRSSRPLPPVPHSRDPSNQFSYYGSLPSHSRGPSDQMSVGQPNVPGSRPDSAHHTKTPSVSSSVKKELNPFAKPFVFGNRPVFVAAPASVAASVYSESVSSPIQVNAPTHSRGPSGGTSRMLNAAAQEFKPGGFTFRPPEGVPKLQFPEPLQDGRPLPETPIIGLSHTTQGREKRQRISLSPESSDAESEGEHVQNSMASFRFPTHEGASSFIRSAPTSPNRPPSSLNASAKPFTFSGFSTMPPVLPPLLGQEQRSLADTINASELLSITATRGSVLIEDNKSPELTLPSMQKQKRAPIPLDFKHPVSTNMVPAGLFKNLASADADDRARSSRAQAGSLDFSDVHSDVSLDDMAMPAISRSRRMPKPEDLDMTDDEFDRVSEDAVSRGRRTSDATHPGSIGSRMSATGDATSYSKGLHLAERLEGLLEQKMEQLRNDLTLRFGGGGFISESTEELVKEAMAMFRTQLHDSAIKGLEDNSMDAGRELDFEVIREIVEQGHEETRRNIQDDLASILKNIKDSEGAAMPESILDLIRTVQELRTSVFTSSAHISERLSAIETLGPNAEGFRQEREALVIDMLAALAPHLSAVRSEPIDYDGLTMKLSQAVKPHITQLIDLASDKRETAGIITDNLMPVLQSIAANPSLDTASLLSEITATVSRIISPIDTHNIKEQVADLVVERLDSRLATRDNNTEIKFESLRQRVSEALNPVLGRVDVLGENIVSVKSGQSIFSEKAAEIASKQSDLDKGLLTLVEKVSSVVEVMNLIKGLVSQQEQLYKQGGTQLTSIESSLSKITSSWQGLSKEKEEISEISKKLLSEFSSVPESITNALSSYETKQDDILDRLKSINDATQEVRKLSSQNSELQTQLNKARGQHGQVRVQNDVLSQKLSSAEIERDQLRHKVEELQAAVIVHVAEFATLESRNKEQELAMHTALDRLKISDINAQAQQERISELERANREFSREVADLRSKTGKLETQVTFVEREKDKLQHEVKRVQEDRDQLASQQEHWDELRRTSEQVESLSKLLMNAQSDDAAELRSIKEKNRALEAELATLKKRSKEQDTKIANAERTSSTARQNLAQAQQRSADWEKKAREFEAEVERLTTALDQGEQTKNQLDADYSLARLQLEEREAEDRIAKDRERKLEEELSSLKSQIKGLKEELTEERKVLRATASTRRWNSPQRRPSSRASTAYEEPEPTTPRLNGRSLPLANRTNAPSPTPPTSTWDSMHAPKVVHKQYNATSTSRPQIRRPASPALSTVSTVTQDADGWYS</sequence>
<feature type="compositionally biased region" description="Basic and acidic residues" evidence="2">
    <location>
        <begin position="985"/>
        <end position="1000"/>
    </location>
</feature>
<feature type="region of interest" description="Disordered" evidence="2">
    <location>
        <begin position="759"/>
        <end position="802"/>
    </location>
</feature>
<keyword evidence="4" id="KW-1185">Reference proteome</keyword>
<name>A0A286UQA3_9AGAM</name>
<feature type="region of interest" description="Disordered" evidence="2">
    <location>
        <begin position="171"/>
        <end position="217"/>
    </location>
</feature>
<gene>
    <name evidence="3" type="ORF">PNOK_0170900</name>
</gene>
<dbReference type="InParanoid" id="A0A286UQA3"/>
<feature type="compositionally biased region" description="Low complexity" evidence="2">
    <location>
        <begin position="135"/>
        <end position="146"/>
    </location>
</feature>
<proteinExistence type="predicted"/>
<evidence type="ECO:0000313" key="4">
    <source>
        <dbReference type="Proteomes" id="UP000217199"/>
    </source>
</evidence>
<feature type="compositionally biased region" description="Polar residues" evidence="2">
    <location>
        <begin position="302"/>
        <end position="328"/>
    </location>
</feature>
<feature type="region of interest" description="Disordered" evidence="2">
    <location>
        <begin position="1784"/>
        <end position="1883"/>
    </location>
</feature>
<reference evidence="3 4" key="1">
    <citation type="journal article" date="2017" name="Mol. Ecol.">
        <title>Comparative and population genomic landscape of Phellinus noxius: A hypervariable fungus causing root rot in trees.</title>
        <authorList>
            <person name="Chung C.L."/>
            <person name="Lee T.J."/>
            <person name="Akiba M."/>
            <person name="Lee H.H."/>
            <person name="Kuo T.H."/>
            <person name="Liu D."/>
            <person name="Ke H.M."/>
            <person name="Yokoi T."/>
            <person name="Roa M.B."/>
            <person name="Lu M.J."/>
            <person name="Chang Y.Y."/>
            <person name="Ann P.J."/>
            <person name="Tsai J.N."/>
            <person name="Chen C.Y."/>
            <person name="Tzean S.S."/>
            <person name="Ota Y."/>
            <person name="Hattori T."/>
            <person name="Sahashi N."/>
            <person name="Liou R.F."/>
            <person name="Kikuchi T."/>
            <person name="Tsai I.J."/>
        </authorList>
    </citation>
    <scope>NUCLEOTIDE SEQUENCE [LARGE SCALE GENOMIC DNA]</scope>
    <source>
        <strain evidence="3 4">FFPRI411160</strain>
    </source>
</reference>
<feature type="compositionally biased region" description="Polar residues" evidence="2">
    <location>
        <begin position="623"/>
        <end position="648"/>
    </location>
</feature>
<organism evidence="3 4">
    <name type="scientific">Pyrrhoderma noxium</name>
    <dbReference type="NCBI Taxonomy" id="2282107"/>
    <lineage>
        <taxon>Eukaryota</taxon>
        <taxon>Fungi</taxon>
        <taxon>Dikarya</taxon>
        <taxon>Basidiomycota</taxon>
        <taxon>Agaricomycotina</taxon>
        <taxon>Agaricomycetes</taxon>
        <taxon>Hymenochaetales</taxon>
        <taxon>Hymenochaetaceae</taxon>
        <taxon>Pyrrhoderma</taxon>
    </lineage>
</organism>
<feature type="region of interest" description="Disordered" evidence="2">
    <location>
        <begin position="815"/>
        <end position="837"/>
    </location>
</feature>
<feature type="region of interest" description="Disordered" evidence="2">
    <location>
        <begin position="506"/>
        <end position="533"/>
    </location>
</feature>
<dbReference type="InterPro" id="IPR037391">
    <property type="entry name" value="PMF1-bd"/>
</dbReference>
<feature type="region of interest" description="Disordered" evidence="2">
    <location>
        <begin position="559"/>
        <end position="587"/>
    </location>
</feature>